<dbReference type="InterPro" id="IPR037523">
    <property type="entry name" value="VOC_core"/>
</dbReference>
<dbReference type="RefSeq" id="WP_122971830.1">
    <property type="nucleotide sequence ID" value="NZ_RHLQ01000016.1"/>
</dbReference>
<dbReference type="Gene3D" id="3.10.180.10">
    <property type="entry name" value="2,3-Dihydroxybiphenyl 1,2-Dioxygenase, domain 1"/>
    <property type="match status" value="1"/>
</dbReference>
<gene>
    <name evidence="2" type="ORF">EC501_08365</name>
</gene>
<name>A0A3M8HAQ3_9BACI</name>
<evidence type="ECO:0000313" key="3">
    <source>
        <dbReference type="Proteomes" id="UP000279909"/>
    </source>
</evidence>
<sequence length="122" mass="13944">MIKGLHHIQITIPKGTENEAKNFYCDVLGLKEIEKPDSLKGRGGFWLTVGDKDIHVGTEDGFDRTKTKAHIAYEVDDLSYWRVRLSQEHIKILDGIPIPGFDRFEFGDPFGNRVEMIQKLNS</sequence>
<dbReference type="Pfam" id="PF00903">
    <property type="entry name" value="Glyoxalase"/>
    <property type="match status" value="1"/>
</dbReference>
<protein>
    <submittedName>
        <fullName evidence="2">Glyoxalase</fullName>
    </submittedName>
</protein>
<dbReference type="PANTHER" id="PTHR39175:SF1">
    <property type="entry name" value="FAMILY PROTEIN, PUTATIVE (AFU_ORTHOLOGUE AFUA_3G15060)-RELATED"/>
    <property type="match status" value="1"/>
</dbReference>
<dbReference type="SUPFAM" id="SSF54593">
    <property type="entry name" value="Glyoxalase/Bleomycin resistance protein/Dihydroxybiphenyl dioxygenase"/>
    <property type="match status" value="1"/>
</dbReference>
<dbReference type="InterPro" id="IPR004360">
    <property type="entry name" value="Glyas_Fos-R_dOase_dom"/>
</dbReference>
<accession>A0A3M8HAQ3</accession>
<evidence type="ECO:0000259" key="1">
    <source>
        <dbReference type="PROSITE" id="PS51819"/>
    </source>
</evidence>
<feature type="domain" description="VOC" evidence="1">
    <location>
        <begin position="4"/>
        <end position="119"/>
    </location>
</feature>
<dbReference type="PROSITE" id="PS51819">
    <property type="entry name" value="VOC"/>
    <property type="match status" value="1"/>
</dbReference>
<organism evidence="2 3">
    <name type="scientific">Lysinibacillus halotolerans</name>
    <dbReference type="NCBI Taxonomy" id="1368476"/>
    <lineage>
        <taxon>Bacteria</taxon>
        <taxon>Bacillati</taxon>
        <taxon>Bacillota</taxon>
        <taxon>Bacilli</taxon>
        <taxon>Bacillales</taxon>
        <taxon>Bacillaceae</taxon>
        <taxon>Lysinibacillus</taxon>
    </lineage>
</organism>
<keyword evidence="3" id="KW-1185">Reference proteome</keyword>
<proteinExistence type="predicted"/>
<dbReference type="Proteomes" id="UP000279909">
    <property type="component" value="Unassembled WGS sequence"/>
</dbReference>
<evidence type="ECO:0000313" key="2">
    <source>
        <dbReference type="EMBL" id="RNC99344.1"/>
    </source>
</evidence>
<dbReference type="InterPro" id="IPR029068">
    <property type="entry name" value="Glyas_Bleomycin-R_OHBP_Dase"/>
</dbReference>
<comment type="caution">
    <text evidence="2">The sequence shown here is derived from an EMBL/GenBank/DDBJ whole genome shotgun (WGS) entry which is preliminary data.</text>
</comment>
<dbReference type="OrthoDB" id="9813630at2"/>
<dbReference type="AlphaFoldDB" id="A0A3M8HAQ3"/>
<dbReference type="EMBL" id="RHLQ01000016">
    <property type="protein sequence ID" value="RNC99344.1"/>
    <property type="molecule type" value="Genomic_DNA"/>
</dbReference>
<reference evidence="2 3" key="1">
    <citation type="journal article" date="2014" name="Int. J. Syst. Evol. Microbiol.">
        <title>Lysinibacillus halotolerans sp. nov., isolated from saline-alkaline soil.</title>
        <authorList>
            <person name="Kong D."/>
            <person name="Wang Y."/>
            <person name="Zhao B."/>
            <person name="Li Y."/>
            <person name="Song J."/>
            <person name="Zhai Y."/>
            <person name="Zhang C."/>
            <person name="Wang H."/>
            <person name="Chen X."/>
            <person name="Zhao B."/>
            <person name="Ruan Z."/>
        </authorList>
    </citation>
    <scope>NUCLEOTIDE SEQUENCE [LARGE SCALE GENOMIC DNA]</scope>
    <source>
        <strain evidence="2 3">MCCC 1A12703</strain>
    </source>
</reference>
<dbReference type="PANTHER" id="PTHR39175">
    <property type="entry name" value="FAMILY PROTEIN, PUTATIVE (AFU_ORTHOLOGUE AFUA_3G15060)-RELATED"/>
    <property type="match status" value="1"/>
</dbReference>